<reference evidence="1 2" key="1">
    <citation type="submission" date="2020-05" db="EMBL/GenBank/DDBJ databases">
        <title>Erythrobacter mangrovi sp. nov., isolated from rhizosphere soil of mangrove plant (Kandelia candel).</title>
        <authorList>
            <person name="Ye Y.H."/>
        </authorList>
    </citation>
    <scope>NUCLEOTIDE SEQUENCE [LARGE SCALE GENOMIC DNA]</scope>
    <source>
        <strain evidence="1 2">EB310</strain>
    </source>
</reference>
<organism evidence="1 2">
    <name type="scientific">Erythrobacter mangrovi</name>
    <dbReference type="NCBI Taxonomy" id="2739433"/>
    <lineage>
        <taxon>Bacteria</taxon>
        <taxon>Pseudomonadati</taxon>
        <taxon>Pseudomonadota</taxon>
        <taxon>Alphaproteobacteria</taxon>
        <taxon>Sphingomonadales</taxon>
        <taxon>Erythrobacteraceae</taxon>
        <taxon>Erythrobacter/Porphyrobacter group</taxon>
        <taxon>Erythrobacter</taxon>
    </lineage>
</organism>
<accession>A0A7D4BEJ0</accession>
<evidence type="ECO:0000313" key="2">
    <source>
        <dbReference type="Proteomes" id="UP000504693"/>
    </source>
</evidence>
<keyword evidence="2" id="KW-1185">Reference proteome</keyword>
<evidence type="ECO:0000313" key="1">
    <source>
        <dbReference type="EMBL" id="QKG69922.1"/>
    </source>
</evidence>
<dbReference type="RefSeq" id="WP_173211809.1">
    <property type="nucleotide sequence ID" value="NZ_CP053921.1"/>
</dbReference>
<protein>
    <submittedName>
        <fullName evidence="1">Uncharacterized protein</fullName>
    </submittedName>
</protein>
<proteinExistence type="predicted"/>
<dbReference type="AlphaFoldDB" id="A0A7D4BEJ0"/>
<gene>
    <name evidence="1" type="ORF">HQR01_00230</name>
</gene>
<dbReference type="KEGG" id="emv:HQR01_00230"/>
<dbReference type="EMBL" id="CP053921">
    <property type="protein sequence ID" value="QKG69922.1"/>
    <property type="molecule type" value="Genomic_DNA"/>
</dbReference>
<name>A0A7D4BEJ0_9SPHN</name>
<sequence>MRIFGSSLARLDARAMAMPMIDRKTFLIPLALVALAGCAGTGTGKYPSLAIRDIERVQGTFEPVATEQLDVPRVEVTYSGSLQERLSALVGQAEEAHRVFTAAVPEAEQRASAANDAEIGSEAWASAQVALAGLDSARSEVAAALGDLDILHAAGAVQAEDVSAIDAARGKVIALVNIEDATLERLRDRVR</sequence>
<dbReference type="Proteomes" id="UP000504693">
    <property type="component" value="Chromosome"/>
</dbReference>